<sequence length="39" mass="4863">MLRRIFCFSLSSFFLSEIPHKNLIDFYRNKDMIDNHYHL</sequence>
<dbReference type="HOGENOM" id="CLU_3315370_0_0_6"/>
<comment type="caution">
    <text evidence="1">The sequence shown here is derived from an EMBL/GenBank/DDBJ whole genome shotgun (WGS) entry which is preliminary data.</text>
</comment>
<dbReference type="STRING" id="500637.PROVRUST_07912"/>
<organism evidence="1 2">
    <name type="scientific">Providencia rustigianii DSM 4541</name>
    <dbReference type="NCBI Taxonomy" id="500637"/>
    <lineage>
        <taxon>Bacteria</taxon>
        <taxon>Pseudomonadati</taxon>
        <taxon>Pseudomonadota</taxon>
        <taxon>Gammaproteobacteria</taxon>
        <taxon>Enterobacterales</taxon>
        <taxon>Morganellaceae</taxon>
        <taxon>Providencia</taxon>
    </lineage>
</organism>
<evidence type="ECO:0000313" key="1">
    <source>
        <dbReference type="EMBL" id="EFB71030.1"/>
    </source>
</evidence>
<evidence type="ECO:0000313" key="2">
    <source>
        <dbReference type="Proteomes" id="UP000005512"/>
    </source>
</evidence>
<accession>D1P6I8</accession>
<reference evidence="1" key="1">
    <citation type="submission" date="2009-12" db="EMBL/GenBank/DDBJ databases">
        <authorList>
            <person name="Weinstock G."/>
            <person name="Sodergren E."/>
            <person name="Clifton S."/>
            <person name="Fulton L."/>
            <person name="Fulton B."/>
            <person name="Courtney L."/>
            <person name="Fronick C."/>
            <person name="Harrison M."/>
            <person name="Strong C."/>
            <person name="Farmer C."/>
            <person name="Delahaunty K."/>
            <person name="Markovic C."/>
            <person name="Hall O."/>
            <person name="Minx P."/>
            <person name="Tomlinson C."/>
            <person name="Mitreva M."/>
            <person name="Nelson J."/>
            <person name="Hou S."/>
            <person name="Wollam A."/>
            <person name="Pepin K.H."/>
            <person name="Johnson M."/>
            <person name="Bhonagiri V."/>
            <person name="Nash W.E."/>
            <person name="Warren W."/>
            <person name="Chinwalla A."/>
            <person name="Mardis E.R."/>
            <person name="Wilson R.K."/>
        </authorList>
    </citation>
    <scope>NUCLEOTIDE SEQUENCE [LARGE SCALE GENOMIC DNA]</scope>
    <source>
        <strain evidence="1">DSM 4541</strain>
    </source>
</reference>
<dbReference type="AlphaFoldDB" id="D1P6I8"/>
<gene>
    <name evidence="1" type="ORF">PROVRUST_07912</name>
</gene>
<dbReference type="EMBL" id="ABXV02000043">
    <property type="protein sequence ID" value="EFB71030.1"/>
    <property type="molecule type" value="Genomic_DNA"/>
</dbReference>
<keyword evidence="2" id="KW-1185">Reference proteome</keyword>
<protein>
    <submittedName>
        <fullName evidence="1">Uncharacterized protein</fullName>
    </submittedName>
</protein>
<proteinExistence type="predicted"/>
<dbReference type="Proteomes" id="UP000005512">
    <property type="component" value="Unassembled WGS sequence"/>
</dbReference>
<name>D1P6I8_9GAMM</name>